<name>B8HN87_CYAP4</name>
<keyword evidence="1" id="KW-0472">Membrane</keyword>
<dbReference type="Gene3D" id="2.60.120.10">
    <property type="entry name" value="Jelly Rolls"/>
    <property type="match status" value="1"/>
</dbReference>
<feature type="transmembrane region" description="Helical" evidence="1">
    <location>
        <begin position="12"/>
        <end position="30"/>
    </location>
</feature>
<evidence type="ECO:0000256" key="1">
    <source>
        <dbReference type="SAM" id="Phobius"/>
    </source>
</evidence>
<feature type="transmembrane region" description="Helical" evidence="1">
    <location>
        <begin position="269"/>
        <end position="287"/>
    </location>
</feature>
<sequence>MFHQTPERTMHRVRWVLASAWLILIFSLLYDPISFQLTDAAADWSLLQTDPAKCIPVQNKCASEVPYGLGAPIFWGMIVPAGVFILLFFGHELWRRICPLSFLSQIPRALGWQRQIERKDSKSGKVRYELAKVRKDSWLAKNYFYVQFGWLFIGLCGRILFFNSDRLMLALWLLGTIAAAIAVGYFYGGKSWCQYFCPMAPVQKVYAEPAGLLTSKGHASEQTITQSMCRIVDGEGKEQSACVACQNPCIDIDSERSYWEGIKQPESKFLYYGYLGLAFGYFTYYYLYAGNWDYYFSGIWARSENQLAALFNPGFYLFDTPIPIPKLLAVPLTLALSTLGGYLIGRAGEKAYTRLIRRTRPQLKPEDIQHQIFTLCTFVVFNFFFIFGGRPYLTLLPTWLESLFDALLLCASSLWLYQTWRRNPDLYSRESFASRFRKQLSKLNLNIGQFLEGRSLQDLNPHEVYVLAKVLPGFTREKRYEAYKGVVRDALAEGYVNSSSSLQMLEQMRQELEIPVEDHRKVLAELGVEDPKLLCPDEQRNRENLVRLTGFRKALNRVMALQQQQRQTGSSTPADLIQTADPDLLQTLRLKYSITAAEESEILETLDQNSHLQERADLLLPQLQSWVERDQILAAASLDAIASRKPEINTLAFNVLRTPLQQRIRLIAQTLLEIIATLTDQSAAGTIASRLSTTVPTLLPDLADPGLVERLAPDLVKLLSSPPPTTPPPLPPSPVLASTLEALLREEFDPLTPACSLYLLHQVAPDQSRELAQQLLVPPQTANSLLADTAHSILKAGNFSGLEKLLHLFHCDFFAGLSGETLISLAERAEIRDYQSGAIVTEMGDTCRELLLLLQGEADIHYPSNDQPVRSLRPGELLDELEVLGHTEQVGTITAQVTPTRILAVPVDTFDDLLERDSDFARRVLELESRRLRQLLTTVPPVP</sequence>
<dbReference type="Pfam" id="PF12801">
    <property type="entry name" value="Fer4_5"/>
    <property type="match status" value="1"/>
</dbReference>
<dbReference type="InterPro" id="IPR000595">
    <property type="entry name" value="cNMP-bd_dom"/>
</dbReference>
<feature type="transmembrane region" description="Helical" evidence="1">
    <location>
        <begin position="167"/>
        <end position="187"/>
    </location>
</feature>
<feature type="transmembrane region" description="Helical" evidence="1">
    <location>
        <begin position="368"/>
        <end position="387"/>
    </location>
</feature>
<reference evidence="3" key="1">
    <citation type="submission" date="2009-01" db="EMBL/GenBank/DDBJ databases">
        <title>Complete sequence of chromosome Cyanothece sp. PCC 7425.</title>
        <authorList>
            <consortium name="US DOE Joint Genome Institute"/>
            <person name="Lucas S."/>
            <person name="Copeland A."/>
            <person name="Lapidus A."/>
            <person name="Glavina del Rio T."/>
            <person name="Dalin E."/>
            <person name="Tice H."/>
            <person name="Bruce D."/>
            <person name="Goodwin L."/>
            <person name="Pitluck S."/>
            <person name="Sims D."/>
            <person name="Meineke L."/>
            <person name="Brettin T."/>
            <person name="Detter J.C."/>
            <person name="Han C."/>
            <person name="Larimer F."/>
            <person name="Land M."/>
            <person name="Hauser L."/>
            <person name="Kyrpides N."/>
            <person name="Ovchinnikova G."/>
            <person name="Liberton M."/>
            <person name="Stoeckel J."/>
            <person name="Banerjee A."/>
            <person name="Singh A."/>
            <person name="Page L."/>
            <person name="Sato H."/>
            <person name="Zhao L."/>
            <person name="Sherman L."/>
            <person name="Pakrasi H."/>
            <person name="Richardson P."/>
        </authorList>
    </citation>
    <scope>NUCLEOTIDE SEQUENCE</scope>
    <source>
        <strain evidence="3">PCC 7425</strain>
    </source>
</reference>
<dbReference type="OrthoDB" id="8360592at2"/>
<keyword evidence="1" id="KW-1133">Transmembrane helix</keyword>
<feature type="transmembrane region" description="Helical" evidence="1">
    <location>
        <begin position="142"/>
        <end position="161"/>
    </location>
</feature>
<feature type="domain" description="Cyclic nucleotide-binding" evidence="2">
    <location>
        <begin position="813"/>
        <end position="931"/>
    </location>
</feature>
<proteinExistence type="predicted"/>
<organism evidence="3">
    <name type="scientific">Cyanothece sp. (strain PCC 7425 / ATCC 29141)</name>
    <dbReference type="NCBI Taxonomy" id="395961"/>
    <lineage>
        <taxon>Bacteria</taxon>
        <taxon>Bacillati</taxon>
        <taxon>Cyanobacteriota</taxon>
        <taxon>Cyanophyceae</taxon>
        <taxon>Gomontiellales</taxon>
        <taxon>Cyanothecaceae</taxon>
        <taxon>Cyanothece</taxon>
    </lineage>
</organism>
<dbReference type="InterPro" id="IPR018490">
    <property type="entry name" value="cNMP-bd_dom_sf"/>
</dbReference>
<dbReference type="KEGG" id="cyn:Cyan7425_4914"/>
<dbReference type="SUPFAM" id="SSF51206">
    <property type="entry name" value="cAMP-binding domain-like"/>
    <property type="match status" value="1"/>
</dbReference>
<feature type="transmembrane region" description="Helical" evidence="1">
    <location>
        <begin position="327"/>
        <end position="347"/>
    </location>
</feature>
<dbReference type="HOGENOM" id="CLU_013718_0_0_3"/>
<dbReference type="Pfam" id="PF00027">
    <property type="entry name" value="cNMP_binding"/>
    <property type="match status" value="1"/>
</dbReference>
<protein>
    <submittedName>
        <fullName evidence="3">Cyclic nucleotide-binding protein</fullName>
    </submittedName>
</protein>
<gene>
    <name evidence="3" type="ordered locus">Cyan7425_4914</name>
</gene>
<dbReference type="eggNOG" id="COG0664">
    <property type="taxonomic scope" value="Bacteria"/>
</dbReference>
<dbReference type="STRING" id="395961.Cyan7425_4914"/>
<dbReference type="PROSITE" id="PS50042">
    <property type="entry name" value="CNMP_BINDING_3"/>
    <property type="match status" value="1"/>
</dbReference>
<dbReference type="InterPro" id="IPR014710">
    <property type="entry name" value="RmlC-like_jellyroll"/>
</dbReference>
<accession>B8HN87</accession>
<dbReference type="AlphaFoldDB" id="B8HN87"/>
<evidence type="ECO:0000313" key="3">
    <source>
        <dbReference type="EMBL" id="ACL47214.1"/>
    </source>
</evidence>
<dbReference type="SMART" id="SM00100">
    <property type="entry name" value="cNMP"/>
    <property type="match status" value="1"/>
</dbReference>
<dbReference type="EMBL" id="CP001344">
    <property type="protein sequence ID" value="ACL47214.1"/>
    <property type="molecule type" value="Genomic_DNA"/>
</dbReference>
<dbReference type="eggNOG" id="COG0348">
    <property type="taxonomic scope" value="Bacteria"/>
</dbReference>
<evidence type="ECO:0000259" key="2">
    <source>
        <dbReference type="PROSITE" id="PS50042"/>
    </source>
</evidence>
<dbReference type="InterPro" id="IPR017896">
    <property type="entry name" value="4Fe4S_Fe-S-bd"/>
</dbReference>
<feature type="transmembrane region" description="Helical" evidence="1">
    <location>
        <begin position="73"/>
        <end position="94"/>
    </location>
</feature>
<keyword evidence="1" id="KW-0812">Transmembrane</keyword>